<evidence type="ECO:0000313" key="3">
    <source>
        <dbReference type="EMBL" id="TYP72565.1"/>
    </source>
</evidence>
<protein>
    <submittedName>
        <fullName evidence="3">Vancomycin permeability regulator SanA</fullName>
    </submittedName>
</protein>
<evidence type="ECO:0000256" key="1">
    <source>
        <dbReference type="SAM" id="Phobius"/>
    </source>
</evidence>
<comment type="caution">
    <text evidence="3">The sequence shown here is derived from an EMBL/GenBank/DDBJ whole genome shotgun (WGS) entry which is preliminary data.</text>
</comment>
<dbReference type="EMBL" id="VNHS01000008">
    <property type="protein sequence ID" value="TYP72565.1"/>
    <property type="molecule type" value="Genomic_DNA"/>
</dbReference>
<dbReference type="CDD" id="cd06259">
    <property type="entry name" value="YdcF-like"/>
    <property type="match status" value="1"/>
</dbReference>
<keyword evidence="4" id="KW-1185">Reference proteome</keyword>
<dbReference type="GO" id="GO:0005886">
    <property type="term" value="C:plasma membrane"/>
    <property type="evidence" value="ECO:0007669"/>
    <property type="project" value="TreeGrafter"/>
</dbReference>
<dbReference type="InterPro" id="IPR003848">
    <property type="entry name" value="DUF218"/>
</dbReference>
<proteinExistence type="predicted"/>
<sequence length="225" mass="25435">MTAPAVKPRKKQQRKKRRFRVFALLLRVAFTGCALLAFWFGYLLWTINGYSLPKPLPKADAAIVLGAALWKDKPSPGLQERLDYAHTLFKQGNVQHFIVSGGLDHNGSKLTEAEGMRDYLVAKGVPTERIVLENDARSTYENLRFSQPIAAKHGWDSLIIVTHDYHASRSADIAEYLGYKNTVTAGTKSVKLSATYNQSREVLAYTKWKLDELFMRMGVRWPGSF</sequence>
<feature type="transmembrane region" description="Helical" evidence="1">
    <location>
        <begin position="21"/>
        <end position="45"/>
    </location>
</feature>
<gene>
    <name evidence="3" type="ORF">BCM02_108220</name>
</gene>
<accession>A0A5S5BZF5</accession>
<dbReference type="Pfam" id="PF02698">
    <property type="entry name" value="DUF218"/>
    <property type="match status" value="1"/>
</dbReference>
<keyword evidence="1" id="KW-0812">Transmembrane</keyword>
<dbReference type="Proteomes" id="UP000323257">
    <property type="component" value="Unassembled WGS sequence"/>
</dbReference>
<dbReference type="PANTHER" id="PTHR30336:SF20">
    <property type="entry name" value="DUF218 DOMAIN-CONTAINING PROTEIN"/>
    <property type="match status" value="1"/>
</dbReference>
<dbReference type="RefSeq" id="WP_148931181.1">
    <property type="nucleotide sequence ID" value="NZ_VNHS01000008.1"/>
</dbReference>
<organism evidence="3 4">
    <name type="scientific">Paenibacillus methanolicus</name>
    <dbReference type="NCBI Taxonomy" id="582686"/>
    <lineage>
        <taxon>Bacteria</taxon>
        <taxon>Bacillati</taxon>
        <taxon>Bacillota</taxon>
        <taxon>Bacilli</taxon>
        <taxon>Bacillales</taxon>
        <taxon>Paenibacillaceae</taxon>
        <taxon>Paenibacillus</taxon>
    </lineage>
</organism>
<name>A0A5S5BZF5_9BACL</name>
<reference evidence="3 4" key="1">
    <citation type="submission" date="2019-07" db="EMBL/GenBank/DDBJ databases">
        <title>Genomic Encyclopedia of Type Strains, Phase III (KMG-III): the genomes of soil and plant-associated and newly described type strains.</title>
        <authorList>
            <person name="Whitman W."/>
        </authorList>
    </citation>
    <scope>NUCLEOTIDE SEQUENCE [LARGE SCALE GENOMIC DNA]</scope>
    <source>
        <strain evidence="3 4">BL24</strain>
    </source>
</reference>
<feature type="domain" description="DUF218" evidence="2">
    <location>
        <begin position="60"/>
        <end position="196"/>
    </location>
</feature>
<evidence type="ECO:0000259" key="2">
    <source>
        <dbReference type="Pfam" id="PF02698"/>
    </source>
</evidence>
<dbReference type="Gene3D" id="3.40.50.620">
    <property type="entry name" value="HUPs"/>
    <property type="match status" value="1"/>
</dbReference>
<evidence type="ECO:0000313" key="4">
    <source>
        <dbReference type="Proteomes" id="UP000323257"/>
    </source>
</evidence>
<dbReference type="InterPro" id="IPR051599">
    <property type="entry name" value="Cell_Envelope_Assoc"/>
</dbReference>
<dbReference type="InterPro" id="IPR014729">
    <property type="entry name" value="Rossmann-like_a/b/a_fold"/>
</dbReference>
<dbReference type="AlphaFoldDB" id="A0A5S5BZF5"/>
<keyword evidence="1" id="KW-1133">Transmembrane helix</keyword>
<keyword evidence="1" id="KW-0472">Membrane</keyword>
<dbReference type="OrthoDB" id="9782395at2"/>
<dbReference type="PANTHER" id="PTHR30336">
    <property type="entry name" value="INNER MEMBRANE PROTEIN, PROBABLE PERMEASE"/>
    <property type="match status" value="1"/>
</dbReference>